<keyword evidence="4" id="KW-0808">Transferase</keyword>
<dbReference type="Pfam" id="PF13522">
    <property type="entry name" value="GATase_6"/>
    <property type="match status" value="1"/>
</dbReference>
<organism evidence="9">
    <name type="scientific">freshwater metagenome</name>
    <dbReference type="NCBI Taxonomy" id="449393"/>
    <lineage>
        <taxon>unclassified sequences</taxon>
        <taxon>metagenomes</taxon>
        <taxon>ecological metagenomes</taxon>
    </lineage>
</organism>
<keyword evidence="5" id="KW-0677">Repeat</keyword>
<dbReference type="EMBL" id="CAEZSL010000014">
    <property type="protein sequence ID" value="CAB4534179.1"/>
    <property type="molecule type" value="Genomic_DNA"/>
</dbReference>
<evidence type="ECO:0000256" key="2">
    <source>
        <dbReference type="ARBA" id="ARBA00012916"/>
    </source>
</evidence>
<dbReference type="SUPFAM" id="SSF56235">
    <property type="entry name" value="N-terminal nucleophile aminohydrolases (Ntn hydrolases)"/>
    <property type="match status" value="1"/>
</dbReference>
<keyword evidence="3" id="KW-0032">Aminotransferase</keyword>
<dbReference type="GO" id="GO:0006487">
    <property type="term" value="P:protein N-linked glycosylation"/>
    <property type="evidence" value="ECO:0007669"/>
    <property type="project" value="TreeGrafter"/>
</dbReference>
<dbReference type="GO" id="GO:0006047">
    <property type="term" value="P:UDP-N-acetylglucosamine metabolic process"/>
    <property type="evidence" value="ECO:0007669"/>
    <property type="project" value="TreeGrafter"/>
</dbReference>
<name>A0A6J6B749_9ZZZZ</name>
<evidence type="ECO:0000259" key="7">
    <source>
        <dbReference type="PROSITE" id="PS51278"/>
    </source>
</evidence>
<reference evidence="9" key="1">
    <citation type="submission" date="2020-05" db="EMBL/GenBank/DDBJ databases">
        <authorList>
            <person name="Chiriac C."/>
            <person name="Salcher M."/>
            <person name="Ghai R."/>
            <person name="Kavagutti S V."/>
        </authorList>
    </citation>
    <scope>NUCLEOTIDE SEQUENCE</scope>
</reference>
<dbReference type="PROSITE" id="PS51464">
    <property type="entry name" value="SIS"/>
    <property type="match status" value="1"/>
</dbReference>
<dbReference type="PROSITE" id="PS51278">
    <property type="entry name" value="GATASE_TYPE_2"/>
    <property type="match status" value="1"/>
</dbReference>
<dbReference type="GO" id="GO:0006002">
    <property type="term" value="P:fructose 6-phosphate metabolic process"/>
    <property type="evidence" value="ECO:0007669"/>
    <property type="project" value="TreeGrafter"/>
</dbReference>
<dbReference type="AlphaFoldDB" id="A0A6J6B749"/>
<evidence type="ECO:0000259" key="8">
    <source>
        <dbReference type="PROSITE" id="PS51464"/>
    </source>
</evidence>
<dbReference type="InterPro" id="IPR017932">
    <property type="entry name" value="GATase_2_dom"/>
</dbReference>
<evidence type="ECO:0000313" key="9">
    <source>
        <dbReference type="EMBL" id="CAB4534179.1"/>
    </source>
</evidence>
<dbReference type="InterPro" id="IPR029055">
    <property type="entry name" value="Ntn_hydrolases_N"/>
</dbReference>
<dbReference type="GO" id="GO:0097367">
    <property type="term" value="F:carbohydrate derivative binding"/>
    <property type="evidence" value="ECO:0007669"/>
    <property type="project" value="InterPro"/>
</dbReference>
<dbReference type="Gene3D" id="3.60.20.10">
    <property type="entry name" value="Glutamine Phosphoribosylpyrophosphate, subunit 1, domain 1"/>
    <property type="match status" value="1"/>
</dbReference>
<evidence type="ECO:0000256" key="5">
    <source>
        <dbReference type="ARBA" id="ARBA00022737"/>
    </source>
</evidence>
<dbReference type="CDD" id="cd05008">
    <property type="entry name" value="SIS_GlmS_GlmD_1"/>
    <property type="match status" value="1"/>
</dbReference>
<feature type="domain" description="Glutamine amidotransferase type-2" evidence="7">
    <location>
        <begin position="133"/>
        <end position="421"/>
    </location>
</feature>
<proteinExistence type="predicted"/>
<gene>
    <name evidence="9" type="ORF">UFOPK1421_00221</name>
</gene>
<dbReference type="PANTHER" id="PTHR10937">
    <property type="entry name" value="GLUCOSAMINE--FRUCTOSE-6-PHOSPHATE AMINOTRANSFERASE, ISOMERIZING"/>
    <property type="match status" value="1"/>
</dbReference>
<protein>
    <recommendedName>
        <fullName evidence="2">glutamine--fructose-6-phosphate transaminase (isomerizing)</fullName>
        <ecNumber evidence="2">2.6.1.16</ecNumber>
    </recommendedName>
</protein>
<dbReference type="InterPro" id="IPR001347">
    <property type="entry name" value="SIS_dom"/>
</dbReference>
<dbReference type="InterPro" id="IPR046348">
    <property type="entry name" value="SIS_dom_sf"/>
</dbReference>
<evidence type="ECO:0000256" key="6">
    <source>
        <dbReference type="ARBA" id="ARBA00022962"/>
    </source>
</evidence>
<dbReference type="Gene3D" id="3.40.50.10490">
    <property type="entry name" value="Glucose-6-phosphate isomerase like protein, domain 1"/>
    <property type="match status" value="2"/>
</dbReference>
<dbReference type="GO" id="GO:0004360">
    <property type="term" value="F:glutamine-fructose-6-phosphate transaminase (isomerizing) activity"/>
    <property type="evidence" value="ECO:0007669"/>
    <property type="project" value="UniProtKB-EC"/>
</dbReference>
<comment type="catalytic activity">
    <reaction evidence="1">
        <text>D-fructose 6-phosphate + L-glutamine = D-glucosamine 6-phosphate + L-glutamate</text>
        <dbReference type="Rhea" id="RHEA:13237"/>
        <dbReference type="ChEBI" id="CHEBI:29985"/>
        <dbReference type="ChEBI" id="CHEBI:58359"/>
        <dbReference type="ChEBI" id="CHEBI:58725"/>
        <dbReference type="ChEBI" id="CHEBI:61527"/>
        <dbReference type="EC" id="2.6.1.16"/>
    </reaction>
</comment>
<dbReference type="EC" id="2.6.1.16" evidence="2"/>
<sequence length="1136" mass="121416">MCGIIALVSRPSLRVPPTQAEIIGYLDAAVRSGSDIGRVTENLVIVNELLKGVPGVLTLVDNHELTASITSRLDQVAGVVAQLETTLEKSEVDAEELEASTAAMIALRDVLWAIGQDRLRTALLVGELAGRQAGIAAVGGYLTIQQALSALDRLEVRGRDSAGVHVFVWGHGLSHSDPAVQSAILSRAKDPLFQNHSLRLVDGVLSFVYKAAAEIGELGDNTRALRSAIQSDQLLRLALTHPDARLSLVGHTRWASVGIISEPNAHPVNSERDLNDDVTSHPYVVAALNGDVDNHGDLRIAHGLSFPGQITTDAKVIPAMINMHARTCGDTVEAFRRSVSSFEGSVAIAAAASDNPNRLMFALRGSGQGLYVGLAEDLFIVASEPYGVVEETAMYFRLDGENASNAHLTDSQGQIVVLDGDSAGEISGVTRLAYDGTELAIENTELVAAEVTTRDINRGDAPHFLLKEIGEAPESFRKTLRGKIVERDGILAATLGLTTLPSSIIEQLSTGVIRKVRVIGQGTAAIAGRSCAMVLDELCVGGLDIAAITATELSGFHLQLDMSDTLIIAVSQSGTTTDTNRTVDLVRSRGASVIAIVNRRGSDLCDKSDGVLFTSDGRDVEMSVASTKAFYAQVAAGVLLACAISVAAGLGTNSRRHDLLRTLRELPDAMRTVIASRSVIADVAHRYAPSKRYWAVVGNGPNAIAAHEVRIKLSELCYKSISCDITEDKKHIDLSCEPLILVCASGLVGSNADDVAKEIAIYRAHKATPIVIASASESRFSSAVAVIDVPDVDPSLAFVLSAVVGHLFGYEAARAIDELARSLRQAREVIEHAVLHNSDGESVVRVIRSGLVTAVERFNETLRAGTYDGHLEASTAVRLAAMFRVVLDVSPVEAYQNETGKVGSPVALLDDLTLALTRAIEELTRPIDAIKHQAKTVTVGISRSDEGVMDRALVQEVLATGAGRDVLAYRTLKVLADLDPAVESVIGYTRYSITGDPAGNSATIAIVDRGGLSRDVPSRVEHNPSLIGTKRRVSSEREVLVARGRSDSRTVIFIPEVKSGQTVGITLLHVSFRERLSAVVMRGVLQGYDSRYDRLVDWVSETEGEMRDDLLGEMSVADLLILPISEMADRWRRASS</sequence>
<keyword evidence="6" id="KW-0315">Glutamine amidotransferase</keyword>
<dbReference type="Pfam" id="PF01380">
    <property type="entry name" value="SIS"/>
    <property type="match status" value="1"/>
</dbReference>
<evidence type="ECO:0000256" key="1">
    <source>
        <dbReference type="ARBA" id="ARBA00001031"/>
    </source>
</evidence>
<feature type="domain" description="SIS" evidence="8">
    <location>
        <begin position="504"/>
        <end position="650"/>
    </location>
</feature>
<dbReference type="SUPFAM" id="SSF53697">
    <property type="entry name" value="SIS domain"/>
    <property type="match status" value="1"/>
</dbReference>
<dbReference type="PANTHER" id="PTHR10937:SF0">
    <property type="entry name" value="GLUTAMINE--FRUCTOSE-6-PHOSPHATE TRANSAMINASE (ISOMERIZING)"/>
    <property type="match status" value="1"/>
</dbReference>
<accession>A0A6J6B749</accession>
<dbReference type="InterPro" id="IPR035466">
    <property type="entry name" value="GlmS/AgaS_SIS"/>
</dbReference>
<evidence type="ECO:0000256" key="3">
    <source>
        <dbReference type="ARBA" id="ARBA00022576"/>
    </source>
</evidence>
<evidence type="ECO:0000256" key="4">
    <source>
        <dbReference type="ARBA" id="ARBA00022679"/>
    </source>
</evidence>